<dbReference type="RefSeq" id="WP_394405632.1">
    <property type="nucleotide sequence ID" value="NZ_JBIGIC010000001.1"/>
</dbReference>
<comment type="caution">
    <text evidence="2">The sequence shown here is derived from an EMBL/GenBank/DDBJ whole genome shotgun (WGS) entry which is preliminary data.</text>
</comment>
<reference evidence="2 3" key="1">
    <citation type="submission" date="2024-08" db="EMBL/GenBank/DDBJ databases">
        <authorList>
            <person name="Lu H."/>
        </authorList>
    </citation>
    <scope>NUCLEOTIDE SEQUENCE [LARGE SCALE GENOMIC DNA]</scope>
    <source>
        <strain evidence="2 3">BYS78W</strain>
    </source>
</reference>
<evidence type="ECO:0000313" key="3">
    <source>
        <dbReference type="Proteomes" id="UP001606134"/>
    </source>
</evidence>
<organism evidence="2 3">
    <name type="scientific">Pelomonas candidula</name>
    <dbReference type="NCBI Taxonomy" id="3299025"/>
    <lineage>
        <taxon>Bacteria</taxon>
        <taxon>Pseudomonadati</taxon>
        <taxon>Pseudomonadota</taxon>
        <taxon>Betaproteobacteria</taxon>
        <taxon>Burkholderiales</taxon>
        <taxon>Sphaerotilaceae</taxon>
        <taxon>Roseateles</taxon>
    </lineage>
</organism>
<dbReference type="Proteomes" id="UP001606134">
    <property type="component" value="Unassembled WGS sequence"/>
</dbReference>
<protein>
    <submittedName>
        <fullName evidence="2">Uncharacterized protein</fullName>
    </submittedName>
</protein>
<sequence>MRRAHSEIRANRARSGAADASRFDAADTQNTDGITRMVTPPAASKESAPRRRLRPKRISSATDGGTLGWQGLDKIEVLP</sequence>
<keyword evidence="3" id="KW-1185">Reference proteome</keyword>
<accession>A0ABW7H691</accession>
<gene>
    <name evidence="2" type="ORF">ACG04R_00845</name>
</gene>
<dbReference type="EMBL" id="JBIGIC010000001">
    <property type="protein sequence ID" value="MFG6485193.1"/>
    <property type="molecule type" value="Genomic_DNA"/>
</dbReference>
<proteinExistence type="predicted"/>
<feature type="compositionally biased region" description="Basic and acidic residues" evidence="1">
    <location>
        <begin position="1"/>
        <end position="10"/>
    </location>
</feature>
<evidence type="ECO:0000256" key="1">
    <source>
        <dbReference type="SAM" id="MobiDB-lite"/>
    </source>
</evidence>
<evidence type="ECO:0000313" key="2">
    <source>
        <dbReference type="EMBL" id="MFG6485193.1"/>
    </source>
</evidence>
<name>A0ABW7H691_9BURK</name>
<feature type="region of interest" description="Disordered" evidence="1">
    <location>
        <begin position="1"/>
        <end position="79"/>
    </location>
</feature>